<dbReference type="GO" id="GO:0006974">
    <property type="term" value="P:DNA damage response"/>
    <property type="evidence" value="ECO:0007669"/>
    <property type="project" value="InterPro"/>
</dbReference>
<dbReference type="PANTHER" id="PTHR37079">
    <property type="entry name" value="SERINE/THREONINE-PROTEIN KINASE ATM"/>
    <property type="match status" value="1"/>
</dbReference>
<evidence type="ECO:0000259" key="2">
    <source>
        <dbReference type="SMART" id="SM01342"/>
    </source>
</evidence>
<dbReference type="EMBL" id="JALJOQ010000001">
    <property type="protein sequence ID" value="KAK9815077.1"/>
    <property type="molecule type" value="Genomic_DNA"/>
</dbReference>
<feature type="domain" description="Telomere-length maintenance and DNA damage repair" evidence="2">
    <location>
        <begin position="1"/>
        <end position="161"/>
    </location>
</feature>
<dbReference type="GO" id="GO:0004674">
    <property type="term" value="F:protein serine/threonine kinase activity"/>
    <property type="evidence" value="ECO:0007669"/>
    <property type="project" value="InterPro"/>
</dbReference>
<dbReference type="InterPro" id="IPR038980">
    <property type="entry name" value="ATM_plant"/>
</dbReference>
<sequence length="489" mass="53541">MATVLDQLESAQNLLKSTKVTKRKEGLKQLLILLDSDSVNAELHSQAIRSSAGGAVPDASWPGLCSALIALHKASGSRLAASDGLSQAKALRRTVQLAEDSRSGTTLPLLQVAAKLFQHISDLLRSHDLSSPVGLEHGSLLRLLLSVPDYCARAYAKSFEDLIDIHITALLGFNLGHAEEHYRSATSLHLLLQNFPADLSAESADYVLHTFADIFSRLHESREEGRISLSVLSCLNVFLQNHGLDMCRPCLELHEKLQPFIMRIFGCGRDARLQEAVVCYLRLQMRLQALDGHLSHMRDLMDKELGKAGFHWGDGDRTVINAQQHALLDLMASIWFHLSADEHAAPGQADEPAAKRRKVDSALEPSAAEDAGDSGPDPTVLWASWKVIWDALVSWLSIEGGKSANLHEEALTALAIIASRQCLGPHIRPQVQELLDMPPFHGPLTSSALLLIRALFATYGTAGQDELKLRQQLLDRFIPMEVFSEAGTG</sequence>
<feature type="region of interest" description="Disordered" evidence="1">
    <location>
        <begin position="346"/>
        <end position="375"/>
    </location>
</feature>
<dbReference type="Pfam" id="PF11640">
    <property type="entry name" value="TAN"/>
    <property type="match status" value="1"/>
</dbReference>
<evidence type="ECO:0000256" key="1">
    <source>
        <dbReference type="SAM" id="MobiDB-lite"/>
    </source>
</evidence>
<dbReference type="Proteomes" id="UP001465755">
    <property type="component" value="Unassembled WGS sequence"/>
</dbReference>
<evidence type="ECO:0000313" key="4">
    <source>
        <dbReference type="Proteomes" id="UP001465755"/>
    </source>
</evidence>
<gene>
    <name evidence="3" type="ORF">WJX73_007060</name>
</gene>
<dbReference type="SUPFAM" id="SSF48371">
    <property type="entry name" value="ARM repeat"/>
    <property type="match status" value="1"/>
</dbReference>
<dbReference type="SMART" id="SM01342">
    <property type="entry name" value="TAN"/>
    <property type="match status" value="1"/>
</dbReference>
<dbReference type="InterPro" id="IPR021668">
    <property type="entry name" value="TAN"/>
</dbReference>
<reference evidence="3 4" key="1">
    <citation type="journal article" date="2024" name="Nat. Commun.">
        <title>Phylogenomics reveals the evolutionary origins of lichenization in chlorophyte algae.</title>
        <authorList>
            <person name="Puginier C."/>
            <person name="Libourel C."/>
            <person name="Otte J."/>
            <person name="Skaloud P."/>
            <person name="Haon M."/>
            <person name="Grisel S."/>
            <person name="Petersen M."/>
            <person name="Berrin J.G."/>
            <person name="Delaux P.M."/>
            <person name="Dal Grande F."/>
            <person name="Keller J."/>
        </authorList>
    </citation>
    <scope>NUCLEOTIDE SEQUENCE [LARGE SCALE GENOMIC DNA]</scope>
    <source>
        <strain evidence="3 4">SAG 2036</strain>
    </source>
</reference>
<name>A0AAW1Q2Q4_9CHLO</name>
<evidence type="ECO:0000313" key="3">
    <source>
        <dbReference type="EMBL" id="KAK9815077.1"/>
    </source>
</evidence>
<organism evidence="3 4">
    <name type="scientific">Symbiochloris irregularis</name>
    <dbReference type="NCBI Taxonomy" id="706552"/>
    <lineage>
        <taxon>Eukaryota</taxon>
        <taxon>Viridiplantae</taxon>
        <taxon>Chlorophyta</taxon>
        <taxon>core chlorophytes</taxon>
        <taxon>Trebouxiophyceae</taxon>
        <taxon>Trebouxiales</taxon>
        <taxon>Trebouxiaceae</taxon>
        <taxon>Symbiochloris</taxon>
    </lineage>
</organism>
<protein>
    <recommendedName>
        <fullName evidence="2">Telomere-length maintenance and DNA damage repair domain-containing protein</fullName>
    </recommendedName>
</protein>
<dbReference type="InterPro" id="IPR016024">
    <property type="entry name" value="ARM-type_fold"/>
</dbReference>
<dbReference type="AlphaFoldDB" id="A0AAW1Q2Q4"/>
<keyword evidence="4" id="KW-1185">Reference proteome</keyword>
<dbReference type="PANTHER" id="PTHR37079:SF4">
    <property type="entry name" value="SERINE_THREONINE-PROTEIN KINASE ATM"/>
    <property type="match status" value="1"/>
</dbReference>
<comment type="caution">
    <text evidence="3">The sequence shown here is derived from an EMBL/GenBank/DDBJ whole genome shotgun (WGS) entry which is preliminary data.</text>
</comment>
<accession>A0AAW1Q2Q4</accession>
<proteinExistence type="predicted"/>